<dbReference type="EMBL" id="KF900980">
    <property type="protein sequence ID" value="AIF13673.1"/>
    <property type="molecule type" value="Genomic_DNA"/>
</dbReference>
<proteinExistence type="predicted"/>
<dbReference type="InterPro" id="IPR036852">
    <property type="entry name" value="Peptidase_S8/S53_dom_sf"/>
</dbReference>
<reference evidence="2" key="1">
    <citation type="journal article" date="2014" name="Genome Biol. Evol.">
        <title>Pangenome evidence for extensive interdomain horizontal transfer affecting lineage core and shell genes in uncultured planktonic thaumarchaeota and euryarchaeota.</title>
        <authorList>
            <person name="Deschamps P."/>
            <person name="Zivanovic Y."/>
            <person name="Moreira D."/>
            <person name="Rodriguez-Valera F."/>
            <person name="Lopez-Garcia P."/>
        </authorList>
    </citation>
    <scope>NUCLEOTIDE SEQUENCE</scope>
</reference>
<dbReference type="GO" id="GO:0004252">
    <property type="term" value="F:serine-type endopeptidase activity"/>
    <property type="evidence" value="ECO:0007669"/>
    <property type="project" value="InterPro"/>
</dbReference>
<dbReference type="PROSITE" id="PS00136">
    <property type="entry name" value="SUBTILASE_ASP"/>
    <property type="match status" value="1"/>
</dbReference>
<evidence type="ECO:0000313" key="2">
    <source>
        <dbReference type="EMBL" id="AIF13673.1"/>
    </source>
</evidence>
<dbReference type="AlphaFoldDB" id="A0A075HIH5"/>
<dbReference type="SUPFAM" id="SSF52743">
    <property type="entry name" value="Subtilisin-like"/>
    <property type="match status" value="1"/>
</dbReference>
<dbReference type="Gene3D" id="3.40.50.200">
    <property type="entry name" value="Peptidase S8/S53 domain"/>
    <property type="match status" value="1"/>
</dbReference>
<protein>
    <submittedName>
        <fullName evidence="2">Peptidase S8/S53 subtilisin kexin sedolisin</fullName>
    </submittedName>
</protein>
<sequence>MPKLALFLSTFFLLILFQQSSYGFVEGDEVPTLSNFAIERTSDIISLDLLHQENLAKRYLVYGSGSLNSAYPDTKNIAYGIDSGKGFFSVGILTEDEASKLKSKGYYVIEDLPLDFHSKYVSTNAITKTSQFGNIANSEHVHKLYNLTGNGVTIAVVDTGIDFSNPDIMESLARDDDNNPIMLDADGQGLVLTNTTFAANLKHGKVYNFTKTAILPKNATSNVYESNDGVFLNTMAKNGTISIYNSFSPYYGDAYIINGQIRGDMKIGTSEKDFIPSKSGIYHLGAILASHYGKLQVLIVLVTDPNEVGVYDTITADMSTSGWTLRGKKNLDQIMTLTLQTRRRLPLVAETNSCFMIQMMMESMIILLEQ</sequence>
<name>A0A075HIH5_9ARCH</name>
<dbReference type="GO" id="GO:0006508">
    <property type="term" value="P:proteolysis"/>
    <property type="evidence" value="ECO:0007669"/>
    <property type="project" value="InterPro"/>
</dbReference>
<accession>A0A075HIH5</accession>
<keyword evidence="1" id="KW-0378">Hydrolase</keyword>
<dbReference type="InterPro" id="IPR023827">
    <property type="entry name" value="Peptidase_S8_Asp-AS"/>
</dbReference>
<organism evidence="2">
    <name type="scientific">uncultured marine thaumarchaeote KM3_63_D09</name>
    <dbReference type="NCBI Taxonomy" id="1456219"/>
    <lineage>
        <taxon>Archaea</taxon>
        <taxon>Nitrososphaerota</taxon>
        <taxon>environmental samples</taxon>
    </lineage>
</organism>
<evidence type="ECO:0000256" key="1">
    <source>
        <dbReference type="ARBA" id="ARBA00022801"/>
    </source>
</evidence>